<comment type="caution">
    <text evidence="1">The sequence shown here is derived from an EMBL/GenBank/DDBJ whole genome shotgun (WGS) entry which is preliminary data.</text>
</comment>
<reference evidence="1 2" key="1">
    <citation type="submission" date="2024-09" db="EMBL/GenBank/DDBJ databases">
        <authorList>
            <person name="Sun Q."/>
            <person name="Mori K."/>
        </authorList>
    </citation>
    <scope>NUCLEOTIDE SEQUENCE [LARGE SCALE GENOMIC DNA]</scope>
    <source>
        <strain evidence="1 2">JCM 3028</strain>
    </source>
</reference>
<proteinExistence type="predicted"/>
<organism evidence="1 2">
    <name type="scientific">Streptosporangium vulgare</name>
    <dbReference type="NCBI Taxonomy" id="46190"/>
    <lineage>
        <taxon>Bacteria</taxon>
        <taxon>Bacillati</taxon>
        <taxon>Actinomycetota</taxon>
        <taxon>Actinomycetes</taxon>
        <taxon>Streptosporangiales</taxon>
        <taxon>Streptosporangiaceae</taxon>
        <taxon>Streptosporangium</taxon>
    </lineage>
</organism>
<gene>
    <name evidence="1" type="ORF">ACFFRH_07890</name>
</gene>
<dbReference type="Proteomes" id="UP001589610">
    <property type="component" value="Unassembled WGS sequence"/>
</dbReference>
<protein>
    <recommendedName>
        <fullName evidence="3">SWIM-type domain-containing protein</fullName>
    </recommendedName>
</protein>
<sequence>MTTTPDTPSGDLDARNEWPCPGISPHPVRVTSECRALDWDAVPQGRYRVVEHTCSCRTVFYELISCCGLYMIHRVIRNRPPEHAFTGRWTLREAREIWRQVLTGQVR</sequence>
<evidence type="ECO:0008006" key="3">
    <source>
        <dbReference type="Google" id="ProtNLM"/>
    </source>
</evidence>
<name>A0ABV5T8K6_9ACTN</name>
<evidence type="ECO:0000313" key="2">
    <source>
        <dbReference type="Proteomes" id="UP001589610"/>
    </source>
</evidence>
<keyword evidence="2" id="KW-1185">Reference proteome</keyword>
<dbReference type="RefSeq" id="WP_344745276.1">
    <property type="nucleotide sequence ID" value="NZ_BAAAWW010000061.1"/>
</dbReference>
<evidence type="ECO:0000313" key="1">
    <source>
        <dbReference type="EMBL" id="MFB9675404.1"/>
    </source>
</evidence>
<dbReference type="EMBL" id="JBHMBS010000003">
    <property type="protein sequence ID" value="MFB9675404.1"/>
    <property type="molecule type" value="Genomic_DNA"/>
</dbReference>
<accession>A0ABV5T8K6</accession>